<dbReference type="InterPro" id="IPR023532">
    <property type="entry name" value="Nop10_arc-typ"/>
</dbReference>
<evidence type="ECO:0000256" key="4">
    <source>
        <dbReference type="ARBA" id="ARBA00022517"/>
    </source>
</evidence>
<dbReference type="Proteomes" id="UP001597111">
    <property type="component" value="Unassembled WGS sequence"/>
</dbReference>
<gene>
    <name evidence="7" type="primary">nop10</name>
    <name evidence="9" type="ORF">ACFR9S_03605</name>
</gene>
<protein>
    <recommendedName>
        <fullName evidence="3 7">Ribosome biogenesis protein Nop10</fullName>
    </recommendedName>
</protein>
<keyword evidence="6 7" id="KW-0687">Ribonucleoprotein</keyword>
<dbReference type="RefSeq" id="WP_379732078.1">
    <property type="nucleotide sequence ID" value="NZ_JBHSWZ010000199.1"/>
</dbReference>
<evidence type="ECO:0000313" key="9">
    <source>
        <dbReference type="EMBL" id="MFD1525388.1"/>
    </source>
</evidence>
<comment type="function">
    <text evidence="1 7">Involved in ribosome biogenesis; more specifically in 18S rRNA pseudouridylation and in cleavage of pre-rRNA.</text>
</comment>
<dbReference type="HAMAP" id="MF_00803">
    <property type="entry name" value="Nop10"/>
    <property type="match status" value="1"/>
</dbReference>
<evidence type="ECO:0000256" key="2">
    <source>
        <dbReference type="ARBA" id="ARBA00009462"/>
    </source>
</evidence>
<feature type="region of interest" description="Disordered" evidence="8">
    <location>
        <begin position="1"/>
        <end position="30"/>
    </location>
</feature>
<comment type="similarity">
    <text evidence="2 7">Belongs to the NOP10 family.</text>
</comment>
<dbReference type="AlphaFoldDB" id="A0ABD6B3H5"/>
<name>A0ABD6B3H5_9EURY</name>
<dbReference type="Gene3D" id="2.20.28.40">
    <property type="entry name" value="H/ACA ribonucleoprotein complex, subunit Nop10"/>
    <property type="match status" value="1"/>
</dbReference>
<dbReference type="InterPro" id="IPR036756">
    <property type="entry name" value="H/ACA_rnp_Nop10_sf"/>
</dbReference>
<evidence type="ECO:0000313" key="10">
    <source>
        <dbReference type="Proteomes" id="UP001597111"/>
    </source>
</evidence>
<dbReference type="InterPro" id="IPR007264">
    <property type="entry name" value="H/ACA_rnp_Nop10"/>
</dbReference>
<organism evidence="9 10">
    <name type="scientific">Halolamina salina</name>
    <dbReference type="NCBI Taxonomy" id="1220023"/>
    <lineage>
        <taxon>Archaea</taxon>
        <taxon>Methanobacteriati</taxon>
        <taxon>Methanobacteriota</taxon>
        <taxon>Stenosarchaea group</taxon>
        <taxon>Halobacteria</taxon>
        <taxon>Halobacteriales</taxon>
        <taxon>Haloferacaceae</taxon>
    </lineage>
</organism>
<sequence>MTKSDIRVCSAWRSEDDPDRAGGSGNHDRPVYTLSSTCPECGAEAVNSAPASFDPADPYGEYRRRARDAGPDTN</sequence>
<feature type="region of interest" description="Disordered" evidence="8">
    <location>
        <begin position="45"/>
        <end position="74"/>
    </location>
</feature>
<evidence type="ECO:0000256" key="8">
    <source>
        <dbReference type="SAM" id="MobiDB-lite"/>
    </source>
</evidence>
<keyword evidence="10" id="KW-1185">Reference proteome</keyword>
<evidence type="ECO:0000256" key="3">
    <source>
        <dbReference type="ARBA" id="ARBA00018821"/>
    </source>
</evidence>
<evidence type="ECO:0000256" key="5">
    <source>
        <dbReference type="ARBA" id="ARBA00022552"/>
    </source>
</evidence>
<dbReference type="SUPFAM" id="SSF144210">
    <property type="entry name" value="Nop10-like SnoRNP"/>
    <property type="match status" value="1"/>
</dbReference>
<dbReference type="Pfam" id="PF04135">
    <property type="entry name" value="Nop10p"/>
    <property type="match status" value="1"/>
</dbReference>
<keyword evidence="4 7" id="KW-0690">Ribosome biogenesis</keyword>
<dbReference type="GO" id="GO:1990904">
    <property type="term" value="C:ribonucleoprotein complex"/>
    <property type="evidence" value="ECO:0007669"/>
    <property type="project" value="UniProtKB-KW"/>
</dbReference>
<dbReference type="EMBL" id="JBHUDH010000027">
    <property type="protein sequence ID" value="MFD1525388.1"/>
    <property type="molecule type" value="Genomic_DNA"/>
</dbReference>
<dbReference type="GO" id="GO:0006364">
    <property type="term" value="P:rRNA processing"/>
    <property type="evidence" value="ECO:0007669"/>
    <property type="project" value="UniProtKB-UniRule"/>
</dbReference>
<evidence type="ECO:0000256" key="6">
    <source>
        <dbReference type="ARBA" id="ARBA00023274"/>
    </source>
</evidence>
<reference evidence="9 10" key="1">
    <citation type="journal article" date="2019" name="Int. J. Syst. Evol. Microbiol.">
        <title>The Global Catalogue of Microorganisms (GCM) 10K type strain sequencing project: providing services to taxonomists for standard genome sequencing and annotation.</title>
        <authorList>
            <consortium name="The Broad Institute Genomics Platform"/>
            <consortium name="The Broad Institute Genome Sequencing Center for Infectious Disease"/>
            <person name="Wu L."/>
            <person name="Ma J."/>
        </authorList>
    </citation>
    <scope>NUCLEOTIDE SEQUENCE [LARGE SCALE GENOMIC DNA]</scope>
    <source>
        <strain evidence="9 10">CGMCC 1.12285</strain>
    </source>
</reference>
<evidence type="ECO:0000256" key="1">
    <source>
        <dbReference type="ARBA" id="ARBA00002325"/>
    </source>
</evidence>
<comment type="caution">
    <text evidence="9">The sequence shown here is derived from an EMBL/GenBank/DDBJ whole genome shotgun (WGS) entry which is preliminary data.</text>
</comment>
<proteinExistence type="inferred from homology"/>
<keyword evidence="5 7" id="KW-0698">rRNA processing</keyword>
<dbReference type="NCBIfam" id="NF009623">
    <property type="entry name" value="PRK13130.1"/>
    <property type="match status" value="1"/>
</dbReference>
<feature type="compositionally biased region" description="Basic and acidic residues" evidence="8">
    <location>
        <begin position="60"/>
        <end position="74"/>
    </location>
</feature>
<accession>A0ABD6B3H5</accession>
<evidence type="ECO:0000256" key="7">
    <source>
        <dbReference type="HAMAP-Rule" id="MF_00803"/>
    </source>
</evidence>